<dbReference type="STRING" id="1245469.S58_43770"/>
<gene>
    <name evidence="2" type="ORF">S58_43770</name>
</gene>
<keyword evidence="3" id="KW-1185">Reference proteome</keyword>
<feature type="domain" description="YcaO" evidence="1">
    <location>
        <begin position="61"/>
        <end position="401"/>
    </location>
</feature>
<dbReference type="PANTHER" id="PTHR37809:SF1">
    <property type="entry name" value="RIBOSOMAL PROTEIN S12 METHYLTHIOTRANSFERASE ACCESSORY FACTOR YCAO"/>
    <property type="match status" value="1"/>
</dbReference>
<organism evidence="2 3">
    <name type="scientific">Bradyrhizobium oligotrophicum S58</name>
    <dbReference type="NCBI Taxonomy" id="1245469"/>
    <lineage>
        <taxon>Bacteria</taxon>
        <taxon>Pseudomonadati</taxon>
        <taxon>Pseudomonadota</taxon>
        <taxon>Alphaproteobacteria</taxon>
        <taxon>Hyphomicrobiales</taxon>
        <taxon>Nitrobacteraceae</taxon>
        <taxon>Bradyrhizobium</taxon>
    </lineage>
</organism>
<dbReference type="EMBL" id="AP012603">
    <property type="protein sequence ID" value="BAM90362.1"/>
    <property type="molecule type" value="Genomic_DNA"/>
</dbReference>
<protein>
    <recommendedName>
        <fullName evidence="1">YcaO domain-containing protein</fullName>
    </recommendedName>
</protein>
<name>M4Z9Y8_9BRAD</name>
<accession>M4Z9Y8</accession>
<dbReference type="eggNOG" id="COG1944">
    <property type="taxonomic scope" value="Bacteria"/>
</dbReference>
<dbReference type="PATRIC" id="fig|1245469.3.peg.4481"/>
<proteinExistence type="predicted"/>
<evidence type="ECO:0000313" key="3">
    <source>
        <dbReference type="Proteomes" id="UP000011841"/>
    </source>
</evidence>
<sequence length="401" mass="43573">MNRLHTSARLVPPETTLRHAMAWAKLARIRTVRDITAMDCLGVPIFVSERPGSATGAYAFGKGGLPIESEVGAYMEAIESYFSEPGVAPIETRWGLPSELSGVGEGCDPVFAFAPKLGRRAEPDQALLLARAEDADSGADGWIPAELAFNPAPDAGMPLYGASSNGLASGNSVLEASIHALYELIERDIWSIEFVRRRSVRVTGESLPGAVQAIVETAARNGLRLVIRFVPNDYCIPFFAAFLVDPTHPERRFFNGGWGCHDERGIALMRAVTEVAQSRVAVLHGLREPNRCDDPVAEADRVRRQIASVSSQTPSIRFDDVPERPVAAASLAAQWATVSASLRRVIDRPIYRVIYTPPDAPLHVVRLVVPLLEHFSQTTRRIGPRLQAELEAHSCASAAIA</sequence>
<dbReference type="NCBIfam" id="TIGR00702">
    <property type="entry name" value="YcaO-type kinase domain"/>
    <property type="match status" value="1"/>
</dbReference>
<dbReference type="PANTHER" id="PTHR37809">
    <property type="entry name" value="RIBOSOMAL PROTEIN S12 METHYLTHIOTRANSFERASE ACCESSORY FACTOR YCAO"/>
    <property type="match status" value="1"/>
</dbReference>
<dbReference type="InterPro" id="IPR003776">
    <property type="entry name" value="YcaO-like_dom"/>
</dbReference>
<reference evidence="2 3" key="1">
    <citation type="journal article" date="2013" name="Appl. Environ. Microbiol.">
        <title>Genome analysis suggests that the soil oligotrophic bacterium Agromonas oligotrophica (Bradyrhizobium oligotrophicum) is a nitrogen-fixing symbiont of Aeschynomene indica.</title>
        <authorList>
            <person name="Okubo T."/>
            <person name="Fukushima S."/>
            <person name="Itakura M."/>
            <person name="Oshima K."/>
            <person name="Longtonglang A."/>
            <person name="Teaumroong N."/>
            <person name="Mitsui H."/>
            <person name="Hattori M."/>
            <person name="Hattori R."/>
            <person name="Hattori T."/>
            <person name="Minamisawa K."/>
        </authorList>
    </citation>
    <scope>NUCLEOTIDE SEQUENCE [LARGE SCALE GENOMIC DNA]</scope>
    <source>
        <strain evidence="2 3">S58</strain>
    </source>
</reference>
<dbReference type="Gene3D" id="3.30.1330.230">
    <property type="match status" value="1"/>
</dbReference>
<dbReference type="KEGG" id="aol:S58_43770"/>
<dbReference type="Pfam" id="PF02624">
    <property type="entry name" value="YcaO"/>
    <property type="match status" value="1"/>
</dbReference>
<dbReference type="AlphaFoldDB" id="M4Z9Y8"/>
<dbReference type="PROSITE" id="PS51664">
    <property type="entry name" value="YCAO"/>
    <property type="match status" value="1"/>
</dbReference>
<dbReference type="Proteomes" id="UP000011841">
    <property type="component" value="Chromosome"/>
</dbReference>
<evidence type="ECO:0000259" key="1">
    <source>
        <dbReference type="PROSITE" id="PS51664"/>
    </source>
</evidence>
<dbReference type="HOGENOM" id="CLU_056369_0_0_5"/>
<evidence type="ECO:0000313" key="2">
    <source>
        <dbReference type="EMBL" id="BAM90362.1"/>
    </source>
</evidence>